<dbReference type="InterPro" id="IPR010918">
    <property type="entry name" value="PurM-like_C_dom"/>
</dbReference>
<feature type="binding site" evidence="8">
    <location>
        <position position="272"/>
    </location>
    <ligand>
        <name>Mg(2+)</name>
        <dbReference type="ChEBI" id="CHEBI:18420"/>
        <label>2</label>
    </ligand>
</feature>
<evidence type="ECO:0000256" key="9">
    <source>
        <dbReference type="SAM" id="MobiDB-lite"/>
    </source>
</evidence>
<dbReference type="PANTHER" id="PTHR43555:SF1">
    <property type="entry name" value="PHOSPHORIBOSYLFORMYLGLYCINAMIDINE SYNTHASE SUBUNIT PURL"/>
    <property type="match status" value="1"/>
</dbReference>
<keyword evidence="3 8" id="KW-0479">Metal-binding</keyword>
<evidence type="ECO:0000259" key="10">
    <source>
        <dbReference type="Pfam" id="PF00586"/>
    </source>
</evidence>
<dbReference type="HAMAP" id="MF_00420">
    <property type="entry name" value="PurL_2"/>
    <property type="match status" value="1"/>
</dbReference>
<evidence type="ECO:0000256" key="1">
    <source>
        <dbReference type="ARBA" id="ARBA00022490"/>
    </source>
</evidence>
<comment type="subcellular location">
    <subcellularLocation>
        <location evidence="8">Cytoplasm</location>
    </subcellularLocation>
</comment>
<dbReference type="HOGENOM" id="CLU_003100_0_1_9"/>
<feature type="binding site" evidence="8">
    <location>
        <position position="536"/>
    </location>
    <ligand>
        <name>Mg(2+)</name>
        <dbReference type="ChEBI" id="CHEBI:18420"/>
        <label>1</label>
    </ligand>
</feature>
<keyword evidence="2 8" id="KW-0436">Ligase</keyword>
<dbReference type="InterPro" id="IPR010074">
    <property type="entry name" value="PRibForGlyAmidine_synth_PurL"/>
</dbReference>
<dbReference type="CDD" id="cd02203">
    <property type="entry name" value="PurL_repeat1"/>
    <property type="match status" value="1"/>
</dbReference>
<dbReference type="EC" id="6.3.5.3" evidence="8"/>
<evidence type="ECO:0000256" key="6">
    <source>
        <dbReference type="ARBA" id="ARBA00022840"/>
    </source>
</evidence>
<comment type="function">
    <text evidence="8">Part of the phosphoribosylformylglycinamidine synthase complex involved in the purines biosynthetic pathway. Catalyzes the ATP-dependent conversion of formylglycinamide ribonucleotide (FGAR) and glutamine to yield formylglycinamidine ribonucleotide (FGAM) and glutamate. The FGAM synthase complex is composed of three subunits. PurQ produces an ammonia molecule by converting glutamine to glutamate. PurL transfers the ammonia molecule to FGAR to form FGAM in an ATP-dependent manner. PurS interacts with PurQ and PurL and is thought to assist in the transfer of the ammonia molecule from PurQ to PurL.</text>
</comment>
<keyword evidence="1 8" id="KW-0963">Cytoplasm</keyword>
<dbReference type="Gene3D" id="3.30.1330.10">
    <property type="entry name" value="PurM-like, N-terminal domain"/>
    <property type="match status" value="2"/>
</dbReference>
<evidence type="ECO:0000259" key="12">
    <source>
        <dbReference type="Pfam" id="PF18072"/>
    </source>
</evidence>
<comment type="catalytic activity">
    <reaction evidence="8">
        <text>N(2)-formyl-N(1)-(5-phospho-beta-D-ribosyl)glycinamide + L-glutamine + ATP + H2O = 2-formamido-N(1)-(5-O-phospho-beta-D-ribosyl)acetamidine + L-glutamate + ADP + phosphate + H(+)</text>
        <dbReference type="Rhea" id="RHEA:17129"/>
        <dbReference type="ChEBI" id="CHEBI:15377"/>
        <dbReference type="ChEBI" id="CHEBI:15378"/>
        <dbReference type="ChEBI" id="CHEBI:29985"/>
        <dbReference type="ChEBI" id="CHEBI:30616"/>
        <dbReference type="ChEBI" id="CHEBI:43474"/>
        <dbReference type="ChEBI" id="CHEBI:58359"/>
        <dbReference type="ChEBI" id="CHEBI:147286"/>
        <dbReference type="ChEBI" id="CHEBI:147287"/>
        <dbReference type="ChEBI" id="CHEBI:456216"/>
        <dbReference type="EC" id="6.3.5.3"/>
    </reaction>
</comment>
<feature type="binding site" evidence="8">
    <location>
        <position position="56"/>
    </location>
    <ligand>
        <name>ATP</name>
        <dbReference type="ChEBI" id="CHEBI:30616"/>
    </ligand>
</feature>
<dbReference type="eggNOG" id="COG0046">
    <property type="taxonomic scope" value="Bacteria"/>
</dbReference>
<comment type="similarity">
    <text evidence="8">Belongs to the FGAMS family.</text>
</comment>
<name>K9E8D8_9LACT</name>
<feature type="region of interest" description="Disordered" evidence="9">
    <location>
        <begin position="225"/>
        <end position="244"/>
    </location>
</feature>
<keyword evidence="7 8" id="KW-0460">Magnesium</keyword>
<dbReference type="OrthoDB" id="9804441at2"/>
<dbReference type="GO" id="GO:0006189">
    <property type="term" value="P:'de novo' IMP biosynthetic process"/>
    <property type="evidence" value="ECO:0007669"/>
    <property type="project" value="UniProtKB-UniRule"/>
</dbReference>
<dbReference type="Proteomes" id="UP000009875">
    <property type="component" value="Unassembled WGS sequence"/>
</dbReference>
<evidence type="ECO:0000256" key="2">
    <source>
        <dbReference type="ARBA" id="ARBA00022598"/>
    </source>
</evidence>
<feature type="domain" description="PurM-like N-terminal" evidence="10">
    <location>
        <begin position="78"/>
        <end position="193"/>
    </location>
</feature>
<dbReference type="SUPFAM" id="SSF55326">
    <property type="entry name" value="PurM N-terminal domain-like"/>
    <property type="match status" value="2"/>
</dbReference>
<feature type="binding site" evidence="8">
    <location>
        <position position="498"/>
    </location>
    <ligand>
        <name>ATP</name>
        <dbReference type="ChEBI" id="CHEBI:30616"/>
    </ligand>
</feature>
<dbReference type="Gene3D" id="3.90.650.10">
    <property type="entry name" value="PurM-like C-terminal domain"/>
    <property type="match status" value="2"/>
</dbReference>
<comment type="caution">
    <text evidence="8">Lacks conserved residue(s) required for the propagation of feature annotation.</text>
</comment>
<feature type="binding site" evidence="8">
    <location>
        <begin position="316"/>
        <end position="318"/>
    </location>
    <ligand>
        <name>substrate</name>
    </ligand>
</feature>
<feature type="binding site" evidence="8">
    <location>
        <position position="538"/>
    </location>
    <ligand>
        <name>substrate</name>
    </ligand>
</feature>
<feature type="domain" description="PurM-like N-terminal" evidence="10">
    <location>
        <begin position="441"/>
        <end position="559"/>
    </location>
</feature>
<dbReference type="FunFam" id="3.30.1330.10:FF:000004">
    <property type="entry name" value="Phosphoribosylformylglycinamidine synthase subunit PurL"/>
    <property type="match status" value="1"/>
</dbReference>
<dbReference type="InterPro" id="IPR016188">
    <property type="entry name" value="PurM-like_N"/>
</dbReference>
<keyword evidence="14" id="KW-1185">Reference proteome</keyword>
<dbReference type="PATRIC" id="fig|883081.3.peg.1516"/>
<proteinExistence type="inferred from homology"/>
<feature type="domain" description="PurM-like C-terminal" evidence="11">
    <location>
        <begin position="574"/>
        <end position="710"/>
    </location>
</feature>
<accession>K9E8D8</accession>
<dbReference type="EMBL" id="AGXA01000031">
    <property type="protein sequence ID" value="EKU92908.1"/>
    <property type="molecule type" value="Genomic_DNA"/>
</dbReference>
<feature type="binding site" evidence="8">
    <location>
        <position position="121"/>
    </location>
    <ligand>
        <name>Mg(2+)</name>
        <dbReference type="ChEBI" id="CHEBI:18420"/>
        <label>2</label>
    </ligand>
</feature>
<dbReference type="RefSeq" id="WP_003779033.1">
    <property type="nucleotide sequence ID" value="NZ_JH992962.1"/>
</dbReference>
<dbReference type="SUPFAM" id="SSF56042">
    <property type="entry name" value="PurM C-terminal domain-like"/>
    <property type="match status" value="2"/>
</dbReference>
<dbReference type="InterPro" id="IPR041609">
    <property type="entry name" value="PurL_linker"/>
</dbReference>
<dbReference type="InterPro" id="IPR036676">
    <property type="entry name" value="PurM-like_C_sf"/>
</dbReference>
<dbReference type="GO" id="GO:0000287">
    <property type="term" value="F:magnesium ion binding"/>
    <property type="evidence" value="ECO:0007669"/>
    <property type="project" value="UniProtKB-UniRule"/>
</dbReference>
<dbReference type="AlphaFoldDB" id="K9E8D8"/>
<dbReference type="Pfam" id="PF18072">
    <property type="entry name" value="FGAR-AT_linker"/>
    <property type="match status" value="1"/>
</dbReference>
<dbReference type="CDD" id="cd02204">
    <property type="entry name" value="PurL_repeat2"/>
    <property type="match status" value="1"/>
</dbReference>
<keyword evidence="6 8" id="KW-0067">ATP-binding</keyword>
<evidence type="ECO:0000256" key="4">
    <source>
        <dbReference type="ARBA" id="ARBA00022741"/>
    </source>
</evidence>
<feature type="binding site" evidence="8">
    <location>
        <position position="95"/>
    </location>
    <ligand>
        <name>ATP</name>
        <dbReference type="ChEBI" id="CHEBI:30616"/>
    </ligand>
</feature>
<dbReference type="NCBIfam" id="NF002290">
    <property type="entry name" value="PRK01213.1"/>
    <property type="match status" value="1"/>
</dbReference>
<dbReference type="UniPathway" id="UPA00074">
    <property type="reaction ID" value="UER00128"/>
</dbReference>
<dbReference type="GO" id="GO:0005737">
    <property type="term" value="C:cytoplasm"/>
    <property type="evidence" value="ECO:0007669"/>
    <property type="project" value="UniProtKB-SubCell"/>
</dbReference>
<feature type="active site" description="Proton acceptor" evidence="8">
    <location>
        <position position="99"/>
    </location>
</feature>
<evidence type="ECO:0000313" key="14">
    <source>
        <dbReference type="Proteomes" id="UP000009875"/>
    </source>
</evidence>
<evidence type="ECO:0000256" key="8">
    <source>
        <dbReference type="HAMAP-Rule" id="MF_00420"/>
    </source>
</evidence>
<dbReference type="GO" id="GO:0005524">
    <property type="term" value="F:ATP binding"/>
    <property type="evidence" value="ECO:0007669"/>
    <property type="project" value="UniProtKB-UniRule"/>
</dbReference>
<comment type="pathway">
    <text evidence="8">Purine metabolism; IMP biosynthesis via de novo pathway; 5-amino-1-(5-phospho-D-ribosyl)imidazole from N(2)-formyl-N(1)-(5-phospho-D-ribosyl)glycinamide: step 1/2.</text>
</comment>
<keyword evidence="4 8" id="KW-0547">Nucleotide-binding</keyword>
<gene>
    <name evidence="8" type="primary">purL</name>
    <name evidence="13" type="ORF">HMPREF9698_01511</name>
</gene>
<evidence type="ECO:0000313" key="13">
    <source>
        <dbReference type="EMBL" id="EKU92908.1"/>
    </source>
</evidence>
<feature type="domain" description="PurM-like C-terminal" evidence="11">
    <location>
        <begin position="206"/>
        <end position="358"/>
    </location>
</feature>
<evidence type="ECO:0000256" key="5">
    <source>
        <dbReference type="ARBA" id="ARBA00022755"/>
    </source>
</evidence>
<dbReference type="PANTHER" id="PTHR43555">
    <property type="entry name" value="PHOSPHORIBOSYLFORMYLGLYCINAMIDINE SYNTHASE SUBUNIT PURL"/>
    <property type="match status" value="1"/>
</dbReference>
<evidence type="ECO:0000259" key="11">
    <source>
        <dbReference type="Pfam" id="PF02769"/>
    </source>
</evidence>
<feature type="binding site" evidence="8">
    <location>
        <position position="242"/>
    </location>
    <ligand>
        <name>substrate</name>
    </ligand>
</feature>
<organism evidence="13 14">
    <name type="scientific">Alloiococcus otitis ATCC 51267</name>
    <dbReference type="NCBI Taxonomy" id="883081"/>
    <lineage>
        <taxon>Bacteria</taxon>
        <taxon>Bacillati</taxon>
        <taxon>Bacillota</taxon>
        <taxon>Bacilli</taxon>
        <taxon>Lactobacillales</taxon>
        <taxon>Carnobacteriaceae</taxon>
        <taxon>Alloiococcus</taxon>
    </lineage>
</organism>
<evidence type="ECO:0000256" key="7">
    <source>
        <dbReference type="ARBA" id="ARBA00022842"/>
    </source>
</evidence>
<feature type="domain" description="Phosphoribosylformylglycinamidine synthase linker" evidence="12">
    <location>
        <begin position="12"/>
        <end position="57"/>
    </location>
</feature>
<feature type="binding site" evidence="8">
    <location>
        <position position="535"/>
    </location>
    <ligand>
        <name>ATP</name>
        <dbReference type="ChEBI" id="CHEBI:30616"/>
    </ligand>
</feature>
<dbReference type="PIRSF" id="PIRSF001587">
    <property type="entry name" value="FGAM_synthase_II"/>
    <property type="match status" value="1"/>
</dbReference>
<evidence type="ECO:0000256" key="3">
    <source>
        <dbReference type="ARBA" id="ARBA00022723"/>
    </source>
</evidence>
<feature type="binding site" evidence="8">
    <location>
        <position position="97"/>
    </location>
    <ligand>
        <name>Mg(2+)</name>
        <dbReference type="ChEBI" id="CHEBI:18420"/>
        <label>1</label>
    </ligand>
</feature>
<comment type="subunit">
    <text evidence="8">Monomer. Part of the FGAM synthase complex composed of 1 PurL, 1 PurQ and 2 PurS subunits.</text>
</comment>
<dbReference type="Pfam" id="PF02769">
    <property type="entry name" value="AIRS_C"/>
    <property type="match status" value="2"/>
</dbReference>
<dbReference type="InterPro" id="IPR036921">
    <property type="entry name" value="PurM-like_N_sf"/>
</dbReference>
<sequence>MKLQAMTAQEVKDSKTYLEWGLSEDEYQEITKQIGRLPNYTETGIYSGMWSEHCSYKSSASILRNFYTQGDQVVQGPGEGAGTLDIGDGQGVVFKMESHNSPSAVEPYEGAATGVGGVVRDVFSIGAQPIALVDSLRFGPLTDSHEQKLVSQAIKGIADYGNILGIPSLAGELKFDPAYRKTPLINAMCVGLVDVDKMHKGLASGVGNKLLYVGATTGRDGIHGASFSSKEVTDEGQGSAVQAGDPHKEEVLIDAYMTMLDRYQDGIIGMQDMGAAGLVSSSSEMVEKAGLGLSLDMDQVPMREKDMTAYELLLSESQERMLLCVKPDYVEDISQIFWQAGLEASVIGEVTEGDRYQVFQQGEKVVDLPVKSLASGVPELTYEAKQPEWMASDQDDDYKPVISSIEEASLSILASDDFSSKQSVFNQFDSLAKNQTLRQPGSDSGLVRIPNTDKAVALTADGNSRYVYLNPEVGGQIAVSEAARNIVASGAKPLGMTDGLNYGNINNLEVYYSFEQSCLGISQACEVLDTPVVSGNVSLNNGPFDTPIYPSPIVGMVGLLKDYRKILANQFTSAGQAIYLLGETGADFAGSLIQKIQEDRIFGSPRINLYQEKQNQDFVLTANDQGLLEVSHDLSEGGLFVHLLKMAFGTDYAFDLDSDLTKEDLFSETQSRFILAVDASKQADFEALVQEADVKVQKIGQTKEADQIKVNLADGTREELSKKELEIIWSQAFDQKFD</sequence>
<comment type="caution">
    <text evidence="13">The sequence shown here is derived from an EMBL/GenBank/DDBJ whole genome shotgun (WGS) entry which is preliminary data.</text>
</comment>
<dbReference type="Pfam" id="PF00586">
    <property type="entry name" value="AIRS"/>
    <property type="match status" value="2"/>
</dbReference>
<feature type="active site" evidence="8">
    <location>
        <position position="53"/>
    </location>
</feature>
<feature type="binding site" evidence="8">
    <location>
        <position position="120"/>
    </location>
    <ligand>
        <name>substrate</name>
    </ligand>
</feature>
<dbReference type="NCBIfam" id="TIGR01736">
    <property type="entry name" value="FGAM_synth_II"/>
    <property type="match status" value="1"/>
</dbReference>
<reference evidence="13 14" key="1">
    <citation type="submission" date="2012-09" db="EMBL/GenBank/DDBJ databases">
        <title>The Genome Sequence of Alloiococcus otitis ATCC 51267.</title>
        <authorList>
            <consortium name="The Broad Institute Genome Sequencing Platform"/>
            <person name="Earl A."/>
            <person name="Ward D."/>
            <person name="Feldgarden M."/>
            <person name="Gevers D."/>
            <person name="Huys G."/>
            <person name="Walker B."/>
            <person name="Young S.K."/>
            <person name="Zeng Q."/>
            <person name="Gargeya S."/>
            <person name="Fitzgerald M."/>
            <person name="Haas B."/>
            <person name="Abouelleil A."/>
            <person name="Alvarado L."/>
            <person name="Arachchi H.M."/>
            <person name="Berlin A.M."/>
            <person name="Chapman S.B."/>
            <person name="Goldberg J."/>
            <person name="Griggs A."/>
            <person name="Gujja S."/>
            <person name="Hansen M."/>
            <person name="Howarth C."/>
            <person name="Imamovic A."/>
            <person name="Larimer J."/>
            <person name="McCowen C."/>
            <person name="Montmayeur A."/>
            <person name="Murphy C."/>
            <person name="Neiman D."/>
            <person name="Pearson M."/>
            <person name="Priest M."/>
            <person name="Roberts A."/>
            <person name="Saif S."/>
            <person name="Shea T."/>
            <person name="Sisk P."/>
            <person name="Sykes S."/>
            <person name="Wortman J."/>
            <person name="Nusbaum C."/>
            <person name="Birren B."/>
        </authorList>
    </citation>
    <scope>NUCLEOTIDE SEQUENCE [LARGE SCALE GENOMIC DNA]</scope>
    <source>
        <strain evidence="13 14">ATCC 51267</strain>
    </source>
</reference>
<keyword evidence="5 8" id="KW-0658">Purine biosynthesis</keyword>
<protein>
    <recommendedName>
        <fullName evidence="8">Phosphoribosylformylglycinamidine synthase subunit PurL</fullName>
        <shortName evidence="8">FGAM synthase</shortName>
        <ecNumber evidence="8">6.3.5.3</ecNumber>
    </recommendedName>
    <alternativeName>
        <fullName evidence="8">Formylglycinamide ribonucleotide amidotransferase subunit II</fullName>
        <shortName evidence="8">FGAR amidotransferase II</shortName>
        <shortName evidence="8">FGAR-AT II</shortName>
    </alternativeName>
    <alternativeName>
        <fullName evidence="8">Glutamine amidotransferase PurL</fullName>
    </alternativeName>
    <alternativeName>
        <fullName evidence="8">Phosphoribosylformylglycinamidine synthase subunit II</fullName>
    </alternativeName>
</protein>
<dbReference type="GO" id="GO:0004642">
    <property type="term" value="F:phosphoribosylformylglycinamidine synthase activity"/>
    <property type="evidence" value="ECO:0007669"/>
    <property type="project" value="UniProtKB-UniRule"/>
</dbReference>
<dbReference type="STRING" id="883081.HMPREF9698_01511"/>